<comment type="subunit">
    <text evidence="4">Monomer.</text>
</comment>
<evidence type="ECO:0000256" key="12">
    <source>
        <dbReference type="ARBA" id="ARBA00023244"/>
    </source>
</evidence>
<dbReference type="SFLD" id="SFLDS00029">
    <property type="entry name" value="Radical_SAM"/>
    <property type="match status" value="1"/>
</dbReference>
<evidence type="ECO:0000256" key="7">
    <source>
        <dbReference type="ARBA" id="ARBA00022691"/>
    </source>
</evidence>
<feature type="binding site" evidence="16">
    <location>
        <position position="69"/>
    </location>
    <ligand>
        <name>[4Fe-4S] cluster</name>
        <dbReference type="ChEBI" id="CHEBI:49883"/>
        <note>4Fe-4S-S-AdoMet</note>
    </ligand>
</feature>
<feature type="binding site" evidence="15">
    <location>
        <position position="180"/>
    </location>
    <ligand>
        <name>S-adenosyl-L-methionine</name>
        <dbReference type="ChEBI" id="CHEBI:59789"/>
        <label>2</label>
    </ligand>
</feature>
<evidence type="ECO:0000256" key="6">
    <source>
        <dbReference type="ARBA" id="ARBA00022490"/>
    </source>
</evidence>
<sequence length="470" mass="53119">MSDRLEVPKELLQRYATSAPRYTSYPTAIDWEKDPEKAFDPAQYEARLAAAAEARPDEPLSLYTHVPYCAELCLFCGCNVQISRSDERRERYLEAVEDELQFLERTGIQERPVQQFHWGGGTPTSLTSPQIERLFTSIMSRFRFAKGAEVSIEVDPRVTTHEQVETLCQLGFTRISMGIQDFQPDVQKAIKRVQSEEQTRALIDASRAAGMTSVNVDLIYGLPHQTRASFAETVAKILEIRPERVALFHYAHVPWMKKHQNAMDIDAMPNAGDKLDIFADSIAAFSQAGYVYLGLDHFALPDDELSLAAKDGSLHRNFMGYTTQRGREMVSLGVSSIGEIDDTYVQNVANEPEYVALTRERGYATYRGHRMSAEDRLRRDVILELMCNGRIDKPRIEAEHGIVFDETFAIELTELEPIAADGLVTLGSDLIELTDIGQVLMRNVAVPFDRYMRLRKARGETTSNTFSKTL</sequence>
<dbReference type="CDD" id="cd01335">
    <property type="entry name" value="Radical_SAM"/>
    <property type="match status" value="1"/>
</dbReference>
<reference evidence="18 19" key="1">
    <citation type="submission" date="2019-02" db="EMBL/GenBank/DDBJ databases">
        <title>Deep-cultivation of Planctomycetes and their phenomic and genomic characterization uncovers novel biology.</title>
        <authorList>
            <person name="Wiegand S."/>
            <person name="Jogler M."/>
            <person name="Boedeker C."/>
            <person name="Pinto D."/>
            <person name="Vollmers J."/>
            <person name="Rivas-Marin E."/>
            <person name="Kohn T."/>
            <person name="Peeters S.H."/>
            <person name="Heuer A."/>
            <person name="Rast P."/>
            <person name="Oberbeckmann S."/>
            <person name="Bunk B."/>
            <person name="Jeske O."/>
            <person name="Meyerdierks A."/>
            <person name="Storesund J.E."/>
            <person name="Kallscheuer N."/>
            <person name="Luecker S."/>
            <person name="Lage O.M."/>
            <person name="Pohl T."/>
            <person name="Merkel B.J."/>
            <person name="Hornburger P."/>
            <person name="Mueller R.-W."/>
            <person name="Bruemmer F."/>
            <person name="Labrenz M."/>
            <person name="Spormann A.M."/>
            <person name="Op den Camp H."/>
            <person name="Overmann J."/>
            <person name="Amann R."/>
            <person name="Jetten M.S.M."/>
            <person name="Mascher T."/>
            <person name="Medema M.H."/>
            <person name="Devos D.P."/>
            <person name="Kaster A.-K."/>
            <person name="Ovreas L."/>
            <person name="Rohde M."/>
            <person name="Galperin M.Y."/>
            <person name="Jogler C."/>
        </authorList>
    </citation>
    <scope>NUCLEOTIDE SEQUENCE [LARGE SCALE GENOMIC DNA]</scope>
    <source>
        <strain evidence="18 19">Poly30</strain>
    </source>
</reference>
<evidence type="ECO:0000256" key="13">
    <source>
        <dbReference type="ARBA" id="ARBA00048321"/>
    </source>
</evidence>
<dbReference type="Gene3D" id="3.20.20.70">
    <property type="entry name" value="Aldolase class I"/>
    <property type="match status" value="1"/>
</dbReference>
<evidence type="ECO:0000256" key="15">
    <source>
        <dbReference type="PIRSR" id="PIRSR000167-1"/>
    </source>
</evidence>
<dbReference type="SMART" id="SM00729">
    <property type="entry name" value="Elp3"/>
    <property type="match status" value="1"/>
</dbReference>
<dbReference type="GO" id="GO:0004109">
    <property type="term" value="F:coproporphyrinogen oxidase activity"/>
    <property type="evidence" value="ECO:0007669"/>
    <property type="project" value="InterPro"/>
</dbReference>
<feature type="binding site" evidence="15">
    <location>
        <position position="337"/>
    </location>
    <ligand>
        <name>S-adenosyl-L-methionine</name>
        <dbReference type="ChEBI" id="CHEBI:59789"/>
        <label>1</label>
    </ligand>
</feature>
<dbReference type="GO" id="GO:0005737">
    <property type="term" value="C:cytoplasm"/>
    <property type="evidence" value="ECO:0007669"/>
    <property type="project" value="UniProtKB-SubCell"/>
</dbReference>
<dbReference type="RefSeq" id="WP_419190716.1">
    <property type="nucleotide sequence ID" value="NZ_CP036434.1"/>
</dbReference>
<evidence type="ECO:0000313" key="19">
    <source>
        <dbReference type="Proteomes" id="UP000320390"/>
    </source>
</evidence>
<comment type="catalytic activity">
    <reaction evidence="13 14">
        <text>coproporphyrinogen III + 2 S-adenosyl-L-methionine = protoporphyrinogen IX + 2 5'-deoxyadenosine + 2 L-methionine + 2 CO2</text>
        <dbReference type="Rhea" id="RHEA:15425"/>
        <dbReference type="ChEBI" id="CHEBI:16526"/>
        <dbReference type="ChEBI" id="CHEBI:17319"/>
        <dbReference type="ChEBI" id="CHEBI:57307"/>
        <dbReference type="ChEBI" id="CHEBI:57309"/>
        <dbReference type="ChEBI" id="CHEBI:57844"/>
        <dbReference type="ChEBI" id="CHEBI:59789"/>
        <dbReference type="EC" id="1.3.98.3"/>
    </reaction>
</comment>
<feature type="binding site" evidence="15">
    <location>
        <position position="217"/>
    </location>
    <ligand>
        <name>S-adenosyl-L-methionine</name>
        <dbReference type="ChEBI" id="CHEBI:59789"/>
        <label>2</label>
    </ligand>
</feature>
<keyword evidence="7 14" id="KW-0949">S-adenosyl-L-methionine</keyword>
<evidence type="ECO:0000256" key="1">
    <source>
        <dbReference type="ARBA" id="ARBA00004496"/>
    </source>
</evidence>
<evidence type="ECO:0000256" key="5">
    <source>
        <dbReference type="ARBA" id="ARBA00022485"/>
    </source>
</evidence>
<dbReference type="GO" id="GO:0051539">
    <property type="term" value="F:4 iron, 4 sulfur cluster binding"/>
    <property type="evidence" value="ECO:0007669"/>
    <property type="project" value="UniProtKB-KW"/>
</dbReference>
<evidence type="ECO:0000256" key="10">
    <source>
        <dbReference type="ARBA" id="ARBA00023004"/>
    </source>
</evidence>
<evidence type="ECO:0000256" key="9">
    <source>
        <dbReference type="ARBA" id="ARBA00023002"/>
    </source>
</evidence>
<evidence type="ECO:0000256" key="11">
    <source>
        <dbReference type="ARBA" id="ARBA00023014"/>
    </source>
</evidence>
<proteinExistence type="inferred from homology"/>
<evidence type="ECO:0000313" key="18">
    <source>
        <dbReference type="EMBL" id="QDV09927.1"/>
    </source>
</evidence>
<dbReference type="GO" id="GO:0051989">
    <property type="term" value="F:coproporphyrinogen dehydrogenase activity"/>
    <property type="evidence" value="ECO:0007669"/>
    <property type="project" value="UniProtKB-EC"/>
</dbReference>
<dbReference type="InterPro" id="IPR006638">
    <property type="entry name" value="Elp3/MiaA/NifB-like_rSAM"/>
</dbReference>
<dbReference type="Proteomes" id="UP000320390">
    <property type="component" value="Chromosome"/>
</dbReference>
<keyword evidence="11 14" id="KW-0411">Iron-sulfur</keyword>
<dbReference type="InterPro" id="IPR058240">
    <property type="entry name" value="rSAM_sf"/>
</dbReference>
<dbReference type="InterPro" id="IPR010723">
    <property type="entry name" value="HemN_C"/>
</dbReference>
<dbReference type="InterPro" id="IPR013785">
    <property type="entry name" value="Aldolase_TIM"/>
</dbReference>
<dbReference type="GO" id="GO:0006782">
    <property type="term" value="P:protoporphyrinogen IX biosynthetic process"/>
    <property type="evidence" value="ECO:0007669"/>
    <property type="project" value="UniProtKB-UniPathway"/>
</dbReference>
<feature type="binding site" evidence="15">
    <location>
        <begin position="121"/>
        <end position="122"/>
    </location>
    <ligand>
        <name>S-adenosyl-L-methionine</name>
        <dbReference type="ChEBI" id="CHEBI:59789"/>
        <label>2</label>
    </ligand>
</feature>
<dbReference type="AlphaFoldDB" id="A0A518F0Q6"/>
<feature type="binding site" evidence="15">
    <location>
        <position position="192"/>
    </location>
    <ligand>
        <name>S-adenosyl-L-methionine</name>
        <dbReference type="ChEBI" id="CHEBI:59789"/>
        <label>2</label>
    </ligand>
</feature>
<dbReference type="SFLD" id="SFLDG01065">
    <property type="entry name" value="anaerobic_coproporphyrinogen-I"/>
    <property type="match status" value="1"/>
</dbReference>
<feature type="domain" description="Radical SAM core" evidence="17">
    <location>
        <begin position="54"/>
        <end position="286"/>
    </location>
</feature>
<evidence type="ECO:0000256" key="2">
    <source>
        <dbReference type="ARBA" id="ARBA00004785"/>
    </source>
</evidence>
<gene>
    <name evidence="18" type="primary">hemN_1</name>
    <name evidence="18" type="ORF">Poly30_54880</name>
</gene>
<organism evidence="18 19">
    <name type="scientific">Saltatorellus ferox</name>
    <dbReference type="NCBI Taxonomy" id="2528018"/>
    <lineage>
        <taxon>Bacteria</taxon>
        <taxon>Pseudomonadati</taxon>
        <taxon>Planctomycetota</taxon>
        <taxon>Planctomycetia</taxon>
        <taxon>Planctomycetia incertae sedis</taxon>
        <taxon>Saltatorellus</taxon>
    </lineage>
</organism>
<evidence type="ECO:0000259" key="17">
    <source>
        <dbReference type="PROSITE" id="PS51918"/>
    </source>
</evidence>
<keyword evidence="8 14" id="KW-0479">Metal-binding</keyword>
<feature type="binding site" evidence="16">
    <location>
        <position position="73"/>
    </location>
    <ligand>
        <name>[4Fe-4S] cluster</name>
        <dbReference type="ChEBI" id="CHEBI:49883"/>
        <note>4Fe-4S-S-AdoMet</note>
    </ligand>
</feature>
<dbReference type="PROSITE" id="PS51918">
    <property type="entry name" value="RADICAL_SAM"/>
    <property type="match status" value="1"/>
</dbReference>
<feature type="binding site" evidence="15">
    <location>
        <position position="63"/>
    </location>
    <ligand>
        <name>S-adenosyl-L-methionine</name>
        <dbReference type="ChEBI" id="CHEBI:59789"/>
        <label>1</label>
    </ligand>
</feature>
<evidence type="ECO:0000256" key="3">
    <source>
        <dbReference type="ARBA" id="ARBA00005493"/>
    </source>
</evidence>
<dbReference type="GO" id="GO:0046872">
    <property type="term" value="F:metal ion binding"/>
    <property type="evidence" value="ECO:0007669"/>
    <property type="project" value="UniProtKB-KW"/>
</dbReference>
<dbReference type="InterPro" id="IPR007197">
    <property type="entry name" value="rSAM"/>
</dbReference>
<dbReference type="UniPathway" id="UPA00251">
    <property type="reaction ID" value="UER00323"/>
</dbReference>
<feature type="binding site" evidence="15">
    <location>
        <begin position="75"/>
        <end position="77"/>
    </location>
    <ligand>
        <name>S-adenosyl-L-methionine</name>
        <dbReference type="ChEBI" id="CHEBI:59789"/>
        <label>2</label>
    </ligand>
</feature>
<dbReference type="NCBIfam" id="TIGR00538">
    <property type="entry name" value="hemN"/>
    <property type="match status" value="1"/>
</dbReference>
<dbReference type="Pfam" id="PF04055">
    <property type="entry name" value="Radical_SAM"/>
    <property type="match status" value="1"/>
</dbReference>
<dbReference type="Pfam" id="PF06969">
    <property type="entry name" value="HemN_C"/>
    <property type="match status" value="1"/>
</dbReference>
<keyword evidence="5 14" id="KW-0004">4Fe-4S</keyword>
<keyword evidence="6 14" id="KW-0963">Cytoplasm</keyword>
<feature type="binding site" evidence="15">
    <location>
        <position position="251"/>
    </location>
    <ligand>
        <name>S-adenosyl-L-methionine</name>
        <dbReference type="ChEBI" id="CHEBI:59789"/>
        <label>2</label>
    </ligand>
</feature>
<evidence type="ECO:0000256" key="8">
    <source>
        <dbReference type="ARBA" id="ARBA00022723"/>
    </source>
</evidence>
<dbReference type="PIRSF" id="PIRSF000167">
    <property type="entry name" value="HemN"/>
    <property type="match status" value="1"/>
</dbReference>
<dbReference type="EMBL" id="CP036434">
    <property type="protein sequence ID" value="QDV09927.1"/>
    <property type="molecule type" value="Genomic_DNA"/>
</dbReference>
<dbReference type="EC" id="1.3.98.3" evidence="14"/>
<feature type="binding site" evidence="15">
    <location>
        <position position="153"/>
    </location>
    <ligand>
        <name>S-adenosyl-L-methionine</name>
        <dbReference type="ChEBI" id="CHEBI:59789"/>
        <label>1</label>
    </ligand>
</feature>
<comment type="pathway">
    <text evidence="2 14">Porphyrin-containing compound metabolism; protoporphyrin-IX biosynthesis; protoporphyrinogen-IX from coproporphyrinogen-III (AdoMet route): step 1/1.</text>
</comment>
<dbReference type="PANTHER" id="PTHR13932:SF6">
    <property type="entry name" value="OXYGEN-INDEPENDENT COPROPORPHYRINOGEN III OXIDASE"/>
    <property type="match status" value="1"/>
</dbReference>
<keyword evidence="19" id="KW-1185">Reference proteome</keyword>
<keyword evidence="9 14" id="KW-0560">Oxidoreductase</keyword>
<feature type="binding site" evidence="15">
    <location>
        <position position="120"/>
    </location>
    <ligand>
        <name>S-adenosyl-L-methionine</name>
        <dbReference type="ChEBI" id="CHEBI:59789"/>
        <label>1</label>
    </ligand>
</feature>
<dbReference type="SUPFAM" id="SSF102114">
    <property type="entry name" value="Radical SAM enzymes"/>
    <property type="match status" value="1"/>
</dbReference>
<comment type="similarity">
    <text evidence="3 14">Belongs to the anaerobic coproporphyrinogen-III oxidase family.</text>
</comment>
<protein>
    <recommendedName>
        <fullName evidence="14">Coproporphyrinogen-III oxidase</fullName>
        <ecNumber evidence="14">1.3.98.3</ecNumber>
    </recommendedName>
</protein>
<evidence type="ECO:0000256" key="4">
    <source>
        <dbReference type="ARBA" id="ARBA00011245"/>
    </source>
</evidence>
<keyword evidence="12 14" id="KW-0627">Porphyrin biosynthesis</keyword>
<dbReference type="InterPro" id="IPR004558">
    <property type="entry name" value="Coprogen_oxidase_HemN"/>
</dbReference>
<evidence type="ECO:0000256" key="16">
    <source>
        <dbReference type="PIRSR" id="PIRSR000167-2"/>
    </source>
</evidence>
<comment type="subcellular location">
    <subcellularLocation>
        <location evidence="1 14">Cytoplasm</location>
    </subcellularLocation>
</comment>
<keyword evidence="10 14" id="KW-0408">Iron</keyword>
<feature type="binding site" evidence="16">
    <location>
        <position position="76"/>
    </location>
    <ligand>
        <name>[4Fe-4S] cluster</name>
        <dbReference type="ChEBI" id="CHEBI:49883"/>
        <note>4Fe-4S-S-AdoMet</note>
    </ligand>
</feature>
<accession>A0A518F0Q6</accession>
<dbReference type="SFLD" id="SFLDG01082">
    <property type="entry name" value="B12-binding_domain_containing"/>
    <property type="match status" value="1"/>
</dbReference>
<dbReference type="PANTHER" id="PTHR13932">
    <property type="entry name" value="COPROPORPHYRINIGEN III OXIDASE"/>
    <property type="match status" value="1"/>
</dbReference>
<name>A0A518F0Q6_9BACT</name>
<evidence type="ECO:0000256" key="14">
    <source>
        <dbReference type="PIRNR" id="PIRNR000167"/>
    </source>
</evidence>
<comment type="cofactor">
    <cofactor evidence="14 16">
        <name>[4Fe-4S] cluster</name>
        <dbReference type="ChEBI" id="CHEBI:49883"/>
    </cofactor>
    <text evidence="14 16">Binds 1 [4Fe-4S] cluster. The cluster is coordinated with 3 cysteines and an exchangeable S-adenosyl-L-methionine.</text>
</comment>
<dbReference type="InterPro" id="IPR034505">
    <property type="entry name" value="Coproporphyrinogen-III_oxidase"/>
</dbReference>
<dbReference type="Gene3D" id="1.10.10.920">
    <property type="match status" value="1"/>
</dbReference>